<dbReference type="AlphaFoldDB" id="A0A1G2QE69"/>
<reference evidence="2 3" key="1">
    <citation type="journal article" date="2016" name="Nat. Commun.">
        <title>Thousands of microbial genomes shed light on interconnected biogeochemical processes in an aquifer system.</title>
        <authorList>
            <person name="Anantharaman K."/>
            <person name="Brown C.T."/>
            <person name="Hug L.A."/>
            <person name="Sharon I."/>
            <person name="Castelle C.J."/>
            <person name="Probst A.J."/>
            <person name="Thomas B.C."/>
            <person name="Singh A."/>
            <person name="Wilkins M.J."/>
            <person name="Karaoz U."/>
            <person name="Brodie E.L."/>
            <person name="Williams K.H."/>
            <person name="Hubbard S.S."/>
            <person name="Banfield J.F."/>
        </authorList>
    </citation>
    <scope>NUCLEOTIDE SEQUENCE [LARGE SCALE GENOMIC DNA]</scope>
</reference>
<dbReference type="Proteomes" id="UP000177043">
    <property type="component" value="Unassembled WGS sequence"/>
</dbReference>
<accession>A0A1G2QE69</accession>
<sequence>MNFQVPQFIEVEDKIFGPLTFKQFLYVAGGIGLAFIFYVFLPSLFLSAIPIALAIGLGAMLAFLKINNRPFIYTFESAIKYYIHSKLYIWNKKPNAQKLTMETTKQDTAGLPRLSDSKLSDLSWSLDVKDKIN</sequence>
<dbReference type="InterPro" id="IPR024414">
    <property type="entry name" value="Uncharacterised_PrgI"/>
</dbReference>
<comment type="caution">
    <text evidence="2">The sequence shown here is derived from an EMBL/GenBank/DDBJ whole genome shotgun (WGS) entry which is preliminary data.</text>
</comment>
<feature type="transmembrane region" description="Helical" evidence="1">
    <location>
        <begin position="24"/>
        <end position="41"/>
    </location>
</feature>
<keyword evidence="1" id="KW-1133">Transmembrane helix</keyword>
<keyword evidence="1" id="KW-0472">Membrane</keyword>
<evidence type="ECO:0000313" key="3">
    <source>
        <dbReference type="Proteomes" id="UP000177043"/>
    </source>
</evidence>
<feature type="transmembrane region" description="Helical" evidence="1">
    <location>
        <begin position="47"/>
        <end position="64"/>
    </location>
</feature>
<organism evidence="2 3">
    <name type="scientific">Candidatus Vogelbacteria bacterium RIFOXYD1_FULL_44_32</name>
    <dbReference type="NCBI Taxonomy" id="1802438"/>
    <lineage>
        <taxon>Bacteria</taxon>
        <taxon>Candidatus Vogeliibacteriota</taxon>
    </lineage>
</organism>
<dbReference type="EMBL" id="MHTJ01000002">
    <property type="protein sequence ID" value="OHA58886.1"/>
    <property type="molecule type" value="Genomic_DNA"/>
</dbReference>
<evidence type="ECO:0000313" key="2">
    <source>
        <dbReference type="EMBL" id="OHA58886.1"/>
    </source>
</evidence>
<evidence type="ECO:0000256" key="1">
    <source>
        <dbReference type="SAM" id="Phobius"/>
    </source>
</evidence>
<dbReference type="Pfam" id="PF12666">
    <property type="entry name" value="PrgI"/>
    <property type="match status" value="1"/>
</dbReference>
<protein>
    <recommendedName>
        <fullName evidence="4">PrgI family protein</fullName>
    </recommendedName>
</protein>
<gene>
    <name evidence="2" type="ORF">A2571_00695</name>
</gene>
<name>A0A1G2QE69_9BACT</name>
<proteinExistence type="predicted"/>
<keyword evidence="1" id="KW-0812">Transmembrane</keyword>
<dbReference type="STRING" id="1802438.A2571_00695"/>
<evidence type="ECO:0008006" key="4">
    <source>
        <dbReference type="Google" id="ProtNLM"/>
    </source>
</evidence>